<accession>A0ABW0AJU6</accession>
<dbReference type="SUPFAM" id="SSF46955">
    <property type="entry name" value="Putative DNA-binding domain"/>
    <property type="match status" value="1"/>
</dbReference>
<dbReference type="PROSITE" id="PS50937">
    <property type="entry name" value="HTH_MERR_2"/>
    <property type="match status" value="1"/>
</dbReference>
<dbReference type="Proteomes" id="UP001596160">
    <property type="component" value="Unassembled WGS sequence"/>
</dbReference>
<dbReference type="PANTHER" id="PTHR30204:SF93">
    <property type="entry name" value="HTH MERR-TYPE DOMAIN-CONTAINING PROTEIN"/>
    <property type="match status" value="1"/>
</dbReference>
<sequence length="265" mass="28137">MRIGELAALAGVTTRTVRHYHRLGVLPEPGRLANGYREYGIRHAVALARVRRLTGLGMGLAEVREVLADEAGVELVEILEELDADLARQEAVIGGRRARLGELMRQAREGRLPVEGPVSPELYGLLGAVGAGDSGVAAKDRSHLVLLDTVLGEGDRERFFGALRPFADDEALTGRVRGLYERLDALADAEPDDPRVGPLGDELAAVVPEELVRMMGEGAEGVDPLGDSFGKALLADFAPAQAATVRRMIAKIAARAGAGRDEGPA</sequence>
<comment type="caution">
    <text evidence="3">The sequence shown here is derived from an EMBL/GenBank/DDBJ whole genome shotgun (WGS) entry which is preliminary data.</text>
</comment>
<protein>
    <submittedName>
        <fullName evidence="3">MerR family transcriptional regulator</fullName>
    </submittedName>
</protein>
<dbReference type="SMART" id="SM00422">
    <property type="entry name" value="HTH_MERR"/>
    <property type="match status" value="1"/>
</dbReference>
<keyword evidence="4" id="KW-1185">Reference proteome</keyword>
<dbReference type="RefSeq" id="WP_344479819.1">
    <property type="nucleotide sequence ID" value="NZ_BAAASB010000013.1"/>
</dbReference>
<evidence type="ECO:0000313" key="4">
    <source>
        <dbReference type="Proteomes" id="UP001596160"/>
    </source>
</evidence>
<dbReference type="InterPro" id="IPR000551">
    <property type="entry name" value="MerR-type_HTH_dom"/>
</dbReference>
<dbReference type="PRINTS" id="PR00040">
    <property type="entry name" value="HTHMERR"/>
</dbReference>
<organism evidence="3 4">
    <name type="scientific">Streptomyces amakusaensis</name>
    <dbReference type="NCBI Taxonomy" id="67271"/>
    <lineage>
        <taxon>Bacteria</taxon>
        <taxon>Bacillati</taxon>
        <taxon>Actinomycetota</taxon>
        <taxon>Actinomycetes</taxon>
        <taxon>Kitasatosporales</taxon>
        <taxon>Streptomycetaceae</taxon>
        <taxon>Streptomyces</taxon>
    </lineage>
</organism>
<dbReference type="PANTHER" id="PTHR30204">
    <property type="entry name" value="REDOX-CYCLING DRUG-SENSING TRANSCRIPTIONAL ACTIVATOR SOXR"/>
    <property type="match status" value="1"/>
</dbReference>
<evidence type="ECO:0000259" key="2">
    <source>
        <dbReference type="PROSITE" id="PS50937"/>
    </source>
</evidence>
<dbReference type="EMBL" id="JBHSKP010000009">
    <property type="protein sequence ID" value="MFC5153301.1"/>
    <property type="molecule type" value="Genomic_DNA"/>
</dbReference>
<proteinExistence type="predicted"/>
<dbReference type="Gene3D" id="1.10.1660.10">
    <property type="match status" value="1"/>
</dbReference>
<dbReference type="CDD" id="cd00592">
    <property type="entry name" value="HTH_MerR-like"/>
    <property type="match status" value="1"/>
</dbReference>
<gene>
    <name evidence="3" type="ORF">ACFPRH_16320</name>
</gene>
<evidence type="ECO:0000256" key="1">
    <source>
        <dbReference type="ARBA" id="ARBA00023125"/>
    </source>
</evidence>
<dbReference type="Pfam" id="PF13411">
    <property type="entry name" value="MerR_1"/>
    <property type="match status" value="1"/>
</dbReference>
<keyword evidence="1" id="KW-0238">DNA-binding</keyword>
<reference evidence="4" key="1">
    <citation type="journal article" date="2019" name="Int. J. Syst. Evol. Microbiol.">
        <title>The Global Catalogue of Microorganisms (GCM) 10K type strain sequencing project: providing services to taxonomists for standard genome sequencing and annotation.</title>
        <authorList>
            <consortium name="The Broad Institute Genomics Platform"/>
            <consortium name="The Broad Institute Genome Sequencing Center for Infectious Disease"/>
            <person name="Wu L."/>
            <person name="Ma J."/>
        </authorList>
    </citation>
    <scope>NUCLEOTIDE SEQUENCE [LARGE SCALE GENOMIC DNA]</scope>
    <source>
        <strain evidence="4">PCU 266</strain>
    </source>
</reference>
<evidence type="ECO:0000313" key="3">
    <source>
        <dbReference type="EMBL" id="MFC5153301.1"/>
    </source>
</evidence>
<name>A0ABW0AJU6_9ACTN</name>
<feature type="domain" description="HTH merR-type" evidence="2">
    <location>
        <begin position="1"/>
        <end position="69"/>
    </location>
</feature>
<dbReference type="InterPro" id="IPR047057">
    <property type="entry name" value="MerR_fam"/>
</dbReference>
<dbReference type="InterPro" id="IPR009061">
    <property type="entry name" value="DNA-bd_dom_put_sf"/>
</dbReference>